<keyword evidence="2" id="KW-0472">Membrane</keyword>
<evidence type="ECO:0000256" key="1">
    <source>
        <dbReference type="ARBA" id="ARBA00022481"/>
    </source>
</evidence>
<keyword evidence="1" id="KW-0488">Methylation</keyword>
<comment type="caution">
    <text evidence="3">The sequence shown here is derived from an EMBL/GenBank/DDBJ whole genome shotgun (WGS) entry which is preliminary data.</text>
</comment>
<dbReference type="Proteomes" id="UP000289257">
    <property type="component" value="Unassembled WGS sequence"/>
</dbReference>
<keyword evidence="2" id="KW-0812">Transmembrane</keyword>
<dbReference type="InterPro" id="IPR012902">
    <property type="entry name" value="N_methyl_site"/>
</dbReference>
<dbReference type="Gene3D" id="3.30.700.10">
    <property type="entry name" value="Glycoprotein, Type 4 Pilin"/>
    <property type="match status" value="1"/>
</dbReference>
<keyword evidence="2" id="KW-1133">Transmembrane helix</keyword>
<dbReference type="NCBIfam" id="TIGR02532">
    <property type="entry name" value="IV_pilin_GFxxxE"/>
    <property type="match status" value="1"/>
</dbReference>
<feature type="transmembrane region" description="Helical" evidence="2">
    <location>
        <begin position="20"/>
        <end position="43"/>
    </location>
</feature>
<dbReference type="InterPro" id="IPR000983">
    <property type="entry name" value="Bac_GSPG_pilin"/>
</dbReference>
<accession>A0A4Q0AII3</accession>
<proteinExistence type="predicted"/>
<sequence length="173" mass="17602">MNALRKKTNANAKASGFTIIEVVLVLAIAGLIFLMVFIALPALQSSQRDTARKNDVSAVASAITSYTSNNRGSFPTTVALTGSATGDPDASGKFAGYITSVSNNTTNVKVVAAQTSQSVTQGQMIVVQSSKCGTTGAASNGSATETLTAGTSRQFAVVTFLEAGGGTSYCQDS</sequence>
<dbReference type="EMBL" id="SCKX01000001">
    <property type="protein sequence ID" value="RWZ78458.1"/>
    <property type="molecule type" value="Genomic_DNA"/>
</dbReference>
<dbReference type="GO" id="GO:0015628">
    <property type="term" value="P:protein secretion by the type II secretion system"/>
    <property type="evidence" value="ECO:0007669"/>
    <property type="project" value="InterPro"/>
</dbReference>
<evidence type="ECO:0000313" key="4">
    <source>
        <dbReference type="Proteomes" id="UP000289257"/>
    </source>
</evidence>
<organism evidence="3 4">
    <name type="scientific">Candidatus Microsaccharimonas sossegonensis</name>
    <dbReference type="NCBI Taxonomy" id="2506948"/>
    <lineage>
        <taxon>Bacteria</taxon>
        <taxon>Candidatus Saccharimonadota</taxon>
        <taxon>Candidatus Saccharimonadia</taxon>
        <taxon>Candidatus Saccharimonadales</taxon>
        <taxon>Candidatus Saccharimonadaceae</taxon>
        <taxon>Candidatus Microsaccharimonas</taxon>
    </lineage>
</organism>
<dbReference type="PRINTS" id="PR00813">
    <property type="entry name" value="BCTERIALGSPG"/>
</dbReference>
<dbReference type="InterPro" id="IPR045584">
    <property type="entry name" value="Pilin-like"/>
</dbReference>
<gene>
    <name evidence="3" type="ORF">EOT05_01720</name>
</gene>
<reference evidence="3" key="1">
    <citation type="submission" date="2019-01" db="EMBL/GenBank/DDBJ databases">
        <title>Genomic signatures and co-occurrence patterns of the ultra-small Saccharimodia (Patescibacteria phylum) suggest a symbiotic lifestyle.</title>
        <authorList>
            <person name="Lemos L."/>
            <person name="Medeiros J."/>
            <person name="Andreote F."/>
            <person name="Fernandes G."/>
            <person name="Varani A."/>
            <person name="Oliveira G."/>
            <person name="Pylro V."/>
        </authorList>
    </citation>
    <scope>NUCLEOTIDE SEQUENCE [LARGE SCALE GENOMIC DNA]</scope>
    <source>
        <strain evidence="3">AMD02</strain>
    </source>
</reference>
<name>A0A4Q0AII3_9BACT</name>
<dbReference type="AlphaFoldDB" id="A0A4Q0AII3"/>
<evidence type="ECO:0000313" key="3">
    <source>
        <dbReference type="EMBL" id="RWZ78458.1"/>
    </source>
</evidence>
<dbReference type="GO" id="GO:0015627">
    <property type="term" value="C:type II protein secretion system complex"/>
    <property type="evidence" value="ECO:0007669"/>
    <property type="project" value="InterPro"/>
</dbReference>
<protein>
    <submittedName>
        <fullName evidence="3">Type II secretion system protein</fullName>
    </submittedName>
</protein>
<evidence type="ECO:0000256" key="2">
    <source>
        <dbReference type="SAM" id="Phobius"/>
    </source>
</evidence>
<keyword evidence="4" id="KW-1185">Reference proteome</keyword>
<dbReference type="SUPFAM" id="SSF54523">
    <property type="entry name" value="Pili subunits"/>
    <property type="match status" value="1"/>
</dbReference>